<gene>
    <name evidence="2" type="ORF">JOF56_001870</name>
</gene>
<keyword evidence="3" id="KW-1185">Reference proteome</keyword>
<dbReference type="EMBL" id="JAGINW010000001">
    <property type="protein sequence ID" value="MBP2321485.1"/>
    <property type="molecule type" value="Genomic_DNA"/>
</dbReference>
<feature type="transmembrane region" description="Helical" evidence="1">
    <location>
        <begin position="44"/>
        <end position="66"/>
    </location>
</feature>
<dbReference type="Proteomes" id="UP001519332">
    <property type="component" value="Unassembled WGS sequence"/>
</dbReference>
<dbReference type="GO" id="GO:0006508">
    <property type="term" value="P:proteolysis"/>
    <property type="evidence" value="ECO:0007669"/>
    <property type="project" value="UniProtKB-KW"/>
</dbReference>
<protein>
    <submittedName>
        <fullName evidence="2">Membrane protein implicated in regulation of membrane protease activity</fullName>
    </submittedName>
</protein>
<keyword evidence="1" id="KW-0812">Transmembrane</keyword>
<keyword evidence="1" id="KW-1133">Transmembrane helix</keyword>
<reference evidence="2 3" key="1">
    <citation type="submission" date="2021-03" db="EMBL/GenBank/DDBJ databases">
        <title>Sequencing the genomes of 1000 actinobacteria strains.</title>
        <authorList>
            <person name="Klenk H.-P."/>
        </authorList>
    </citation>
    <scope>NUCLEOTIDE SEQUENCE [LARGE SCALE GENOMIC DNA]</scope>
    <source>
        <strain evidence="2 3">DSM 46670</strain>
    </source>
</reference>
<sequence length="89" mass="9375">MNTPLLMLVILLAAVALIVLWRLVLTAAAIAVVQWMVVAHADSVTVQLLTFAVPAFLAAFVLVRLIPHRTPTGSAHAGQAVADLQGVAR</sequence>
<accession>A0ABS4TBM0</accession>
<evidence type="ECO:0000313" key="2">
    <source>
        <dbReference type="EMBL" id="MBP2321485.1"/>
    </source>
</evidence>
<keyword evidence="2" id="KW-0645">Protease</keyword>
<evidence type="ECO:0000256" key="1">
    <source>
        <dbReference type="SAM" id="Phobius"/>
    </source>
</evidence>
<evidence type="ECO:0000313" key="3">
    <source>
        <dbReference type="Proteomes" id="UP001519332"/>
    </source>
</evidence>
<organism evidence="2 3">
    <name type="scientific">Kibdelosporangium banguiense</name>
    <dbReference type="NCBI Taxonomy" id="1365924"/>
    <lineage>
        <taxon>Bacteria</taxon>
        <taxon>Bacillati</taxon>
        <taxon>Actinomycetota</taxon>
        <taxon>Actinomycetes</taxon>
        <taxon>Pseudonocardiales</taxon>
        <taxon>Pseudonocardiaceae</taxon>
        <taxon>Kibdelosporangium</taxon>
    </lineage>
</organism>
<keyword evidence="1" id="KW-0472">Membrane</keyword>
<proteinExistence type="predicted"/>
<keyword evidence="2" id="KW-0378">Hydrolase</keyword>
<name>A0ABS4TBM0_9PSEU</name>
<comment type="caution">
    <text evidence="2">The sequence shown here is derived from an EMBL/GenBank/DDBJ whole genome shotgun (WGS) entry which is preliminary data.</text>
</comment>
<dbReference type="RefSeq" id="WP_209636383.1">
    <property type="nucleotide sequence ID" value="NZ_JAGINW010000001.1"/>
</dbReference>
<dbReference type="GO" id="GO:0008233">
    <property type="term" value="F:peptidase activity"/>
    <property type="evidence" value="ECO:0007669"/>
    <property type="project" value="UniProtKB-KW"/>
</dbReference>